<keyword evidence="2" id="KW-0472">Membrane</keyword>
<sequence>MTEKFSTRLLGAWAHTRQVSGDAVASASNFVSAHKHTIADGTHSALDGVGRVSESAGQGLLQRCQDLRRELRAARAGKASEGLDVFLDRAADVSLGLGSLIGRSLGSAGKGTRKASPAIGAATGGAITGTIGAVSGAISAVAIQQSDIDALEKRLARAGEEARFYSQREVVRIETAYRQGRRSELLDLLVIGGVSLSSALDDPAGVPKVVEQAFELAYPGLAASGEAFADAVARVPTEDLVGLVSGVKGKLFELELVDQFNQGGLAEGLQAEIAASATQPGYDIRILDGDGHTMDLLQAKATDSVAYVKEALERYPNIDVTTTSEVHGQLLALGLGEHVSDSGITDAFLQGKVEAAAGLGAGLDATDFVPSALGLAVIAFSAFSERETDITMRSEQFGERVGKAGISGGAGAALMLAMGTWLLAPVGGIGFRMMVAQGDAKRQRYDALRRIVESLEADNARRGNAGVLALS</sequence>
<feature type="coiled-coil region" evidence="1">
    <location>
        <begin position="141"/>
        <end position="168"/>
    </location>
</feature>
<feature type="transmembrane region" description="Helical" evidence="2">
    <location>
        <begin position="413"/>
        <end position="435"/>
    </location>
</feature>
<dbReference type="Proteomes" id="UP000515377">
    <property type="component" value="Chromosome"/>
</dbReference>
<dbReference type="AlphaFoldDB" id="A0A9X7ULI9"/>
<proteinExistence type="predicted"/>
<evidence type="ECO:0000313" key="3">
    <source>
        <dbReference type="EMBL" id="QNG49020.1"/>
    </source>
</evidence>
<dbReference type="EMBL" id="CP060122">
    <property type="protein sequence ID" value="QNG49020.1"/>
    <property type="molecule type" value="Genomic_DNA"/>
</dbReference>
<reference evidence="3 4" key="1">
    <citation type="submission" date="2020-07" db="EMBL/GenBank/DDBJ databases">
        <title>Whole genome sequence of Sphingobium yanoikuyae A3.</title>
        <authorList>
            <person name="Han S.-S."/>
        </authorList>
    </citation>
    <scope>NUCLEOTIDE SEQUENCE [LARGE SCALE GENOMIC DNA]</scope>
    <source>
        <strain evidence="3 4">A3</strain>
    </source>
</reference>
<keyword evidence="2" id="KW-0812">Transmembrane</keyword>
<accession>A0A9X7ULI9</accession>
<gene>
    <name evidence="3" type="ORF">H3V42_13205</name>
</gene>
<keyword evidence="1" id="KW-0175">Coiled coil</keyword>
<protein>
    <submittedName>
        <fullName evidence="3">Uncharacterized protein</fullName>
    </submittedName>
</protein>
<evidence type="ECO:0000256" key="2">
    <source>
        <dbReference type="SAM" id="Phobius"/>
    </source>
</evidence>
<evidence type="ECO:0000256" key="1">
    <source>
        <dbReference type="SAM" id="Coils"/>
    </source>
</evidence>
<keyword evidence="2" id="KW-1133">Transmembrane helix</keyword>
<evidence type="ECO:0000313" key="4">
    <source>
        <dbReference type="Proteomes" id="UP000515377"/>
    </source>
</evidence>
<name>A0A9X7ULI9_SPHYA</name>
<organism evidence="3 4">
    <name type="scientific">Sphingobium yanoikuyae</name>
    <name type="common">Sphingomonas yanoikuyae</name>
    <dbReference type="NCBI Taxonomy" id="13690"/>
    <lineage>
        <taxon>Bacteria</taxon>
        <taxon>Pseudomonadati</taxon>
        <taxon>Pseudomonadota</taxon>
        <taxon>Alphaproteobacteria</taxon>
        <taxon>Sphingomonadales</taxon>
        <taxon>Sphingomonadaceae</taxon>
        <taxon>Sphingobium</taxon>
    </lineage>
</organism>